<comment type="caution">
    <text evidence="1">The sequence shown here is derived from an EMBL/GenBank/DDBJ whole genome shotgun (WGS) entry which is preliminary data.</text>
</comment>
<dbReference type="AlphaFoldDB" id="A0A0R2U771"/>
<reference evidence="1 2" key="1">
    <citation type="submission" date="2015-10" db="EMBL/GenBank/DDBJ databases">
        <title>Metagenome-Assembled Genomes uncover a global brackish microbiome.</title>
        <authorList>
            <person name="Hugerth L.W."/>
            <person name="Larsson J."/>
            <person name="Alneberg J."/>
            <person name="Lindh M.V."/>
            <person name="Legrand C."/>
            <person name="Pinhassi J."/>
            <person name="Andersson A.F."/>
        </authorList>
    </citation>
    <scope>NUCLEOTIDE SEQUENCE [LARGE SCALE GENOMIC DNA]</scope>
    <source>
        <strain evidence="1">BACL26 MAG-121220-bin70</strain>
    </source>
</reference>
<name>A0A0R2U771_9GAMM</name>
<accession>A0A0R2U771</accession>
<organism evidence="1 2">
    <name type="scientific">SAR92 bacterium BACL26 MAG-121220-bin70</name>
    <dbReference type="NCBI Taxonomy" id="1655626"/>
    <lineage>
        <taxon>Bacteria</taxon>
        <taxon>Pseudomonadati</taxon>
        <taxon>Pseudomonadota</taxon>
        <taxon>Gammaproteobacteria</taxon>
        <taxon>Cellvibrionales</taxon>
        <taxon>Porticoccaceae</taxon>
        <taxon>SAR92 clade</taxon>
    </lineage>
</organism>
<gene>
    <name evidence="1" type="ORF">ABS24_02755</name>
</gene>
<dbReference type="EMBL" id="LICA01000110">
    <property type="protein sequence ID" value="KRO95076.1"/>
    <property type="molecule type" value="Genomic_DNA"/>
</dbReference>
<dbReference type="Proteomes" id="UP000051213">
    <property type="component" value="Unassembled WGS sequence"/>
</dbReference>
<protein>
    <submittedName>
        <fullName evidence="1">Uncharacterized protein</fullName>
    </submittedName>
</protein>
<sequence length="77" mass="8800">MIYLTSYQPIFMPRVLLRELANSGIECTLSVSTVGGLIERLGQVSANDLTGIYSSLATHEMDWKLHFLRWMFTFKNS</sequence>
<proteinExistence type="predicted"/>
<evidence type="ECO:0000313" key="1">
    <source>
        <dbReference type="EMBL" id="KRO95076.1"/>
    </source>
</evidence>
<evidence type="ECO:0000313" key="2">
    <source>
        <dbReference type="Proteomes" id="UP000051213"/>
    </source>
</evidence>